<dbReference type="GO" id="GO:0006574">
    <property type="term" value="P:L-valine catabolic process"/>
    <property type="evidence" value="ECO:0007669"/>
    <property type="project" value="TreeGrafter"/>
</dbReference>
<dbReference type="Gene3D" id="3.90.226.10">
    <property type="entry name" value="2-enoyl-CoA Hydratase, Chain A, domain 1"/>
    <property type="match status" value="1"/>
</dbReference>
<dbReference type="RefSeq" id="WP_043393484.1">
    <property type="nucleotide sequence ID" value="NZ_JPMI01000074.1"/>
</dbReference>
<name>A0A084SX58_9BACT</name>
<comment type="caution">
    <text evidence="5">The sequence shown here is derived from an EMBL/GenBank/DDBJ whole genome shotgun (WGS) entry which is preliminary data.</text>
</comment>
<evidence type="ECO:0000313" key="5">
    <source>
        <dbReference type="EMBL" id="KFA93043.1"/>
    </source>
</evidence>
<evidence type="ECO:0000313" key="6">
    <source>
        <dbReference type="Proteomes" id="UP000028547"/>
    </source>
</evidence>
<dbReference type="EMBL" id="JPMI01000074">
    <property type="protein sequence ID" value="KFA93043.1"/>
    <property type="molecule type" value="Genomic_DNA"/>
</dbReference>
<dbReference type="EC" id="3.1.2.4" evidence="2"/>
<dbReference type="PANTHER" id="PTHR43176:SF3">
    <property type="entry name" value="3-HYDROXYISOBUTYRYL-COA HYDROLASE, MITOCHONDRIAL"/>
    <property type="match status" value="1"/>
</dbReference>
<dbReference type="InterPro" id="IPR045004">
    <property type="entry name" value="ECH_dom"/>
</dbReference>
<organism evidence="5 6">
    <name type="scientific">Archangium violaceum Cb vi76</name>
    <dbReference type="NCBI Taxonomy" id="1406225"/>
    <lineage>
        <taxon>Bacteria</taxon>
        <taxon>Pseudomonadati</taxon>
        <taxon>Myxococcota</taxon>
        <taxon>Myxococcia</taxon>
        <taxon>Myxococcales</taxon>
        <taxon>Cystobacterineae</taxon>
        <taxon>Archangiaceae</taxon>
        <taxon>Archangium</taxon>
    </lineage>
</organism>
<sequence length="357" mass="38334">MNTDVLLETRGPVGLVTLNRPKALNALDLGMIRALHPALEAWAKDSQVKAVVIRGAGGRAFCAGGDVRAVALSLGTPAPEGQEALSRAFFLEEYRLNHLIHHYPKPYIALVDGISMGGGLGLSVHGSHRVVTERLVLAMPETAIGLFPDVGGGWFLPRFPGESGTYLGLTGNRCNAADAMWLGYGTQHVTHDKLEAVVEALAAADWSTSEARQVATRVLNGFASEPGPSTLGAHAEVIDRCFAKDSVEEILAALEAEGTPWAQETRATLGRMSPTSLKVTLRQLRLCRGKPYDEVVTVEYRLSQHVTALPDFREGIRAVLVDKDNKPTWNPSTLAGVRESDVEACFAPLGARDLVLS</sequence>
<dbReference type="CDD" id="cd06558">
    <property type="entry name" value="crotonase-like"/>
    <property type="match status" value="1"/>
</dbReference>
<feature type="domain" description="Enoyl-CoA hydratase/isomerase" evidence="4">
    <location>
        <begin position="13"/>
        <end position="346"/>
    </location>
</feature>
<dbReference type="InterPro" id="IPR032259">
    <property type="entry name" value="HIBYL-CoA-H"/>
</dbReference>
<protein>
    <recommendedName>
        <fullName evidence="2">3-hydroxyisobutyryl-CoA hydrolase</fullName>
        <ecNumber evidence="2">3.1.2.4</ecNumber>
    </recommendedName>
</protein>
<keyword evidence="3" id="KW-0378">Hydrolase</keyword>
<dbReference type="SUPFAM" id="SSF52096">
    <property type="entry name" value="ClpP/crotonase"/>
    <property type="match status" value="1"/>
</dbReference>
<evidence type="ECO:0000256" key="2">
    <source>
        <dbReference type="ARBA" id="ARBA00011915"/>
    </source>
</evidence>
<evidence type="ECO:0000259" key="4">
    <source>
        <dbReference type="Pfam" id="PF16113"/>
    </source>
</evidence>
<dbReference type="InterPro" id="IPR029045">
    <property type="entry name" value="ClpP/crotonase-like_dom_sf"/>
</dbReference>
<reference evidence="5 6" key="1">
    <citation type="submission" date="2014-07" db="EMBL/GenBank/DDBJ databases">
        <title>Draft Genome Sequence of Gephyronic Acid Producer, Cystobacter violaceus Strain Cb vi76.</title>
        <authorList>
            <person name="Stevens D.C."/>
            <person name="Young J."/>
            <person name="Carmichael R."/>
            <person name="Tan J."/>
            <person name="Taylor R.E."/>
        </authorList>
    </citation>
    <scope>NUCLEOTIDE SEQUENCE [LARGE SCALE GENOMIC DNA]</scope>
    <source>
        <strain evidence="5 6">Cb vi76</strain>
    </source>
</reference>
<dbReference type="GO" id="GO:0003860">
    <property type="term" value="F:3-hydroxyisobutyryl-CoA hydrolase activity"/>
    <property type="evidence" value="ECO:0007669"/>
    <property type="project" value="UniProtKB-EC"/>
</dbReference>
<proteinExistence type="predicted"/>
<dbReference type="FunFam" id="3.90.226.10:FF:000026">
    <property type="entry name" value="3-hydroxyisobutyryl-CoA hydrolase, mitochondrial"/>
    <property type="match status" value="1"/>
</dbReference>
<gene>
    <name evidence="5" type="ORF">Q664_11500</name>
</gene>
<dbReference type="Proteomes" id="UP000028547">
    <property type="component" value="Unassembled WGS sequence"/>
</dbReference>
<dbReference type="AlphaFoldDB" id="A0A084SX58"/>
<evidence type="ECO:0000256" key="3">
    <source>
        <dbReference type="ARBA" id="ARBA00022801"/>
    </source>
</evidence>
<dbReference type="NCBIfam" id="NF004127">
    <property type="entry name" value="PRK05617.1"/>
    <property type="match status" value="1"/>
</dbReference>
<evidence type="ECO:0000256" key="1">
    <source>
        <dbReference type="ARBA" id="ARBA00001709"/>
    </source>
</evidence>
<dbReference type="PANTHER" id="PTHR43176">
    <property type="entry name" value="3-HYDROXYISOBUTYRYL-COA HYDROLASE-RELATED"/>
    <property type="match status" value="1"/>
</dbReference>
<accession>A0A084SX58</accession>
<dbReference type="Pfam" id="PF16113">
    <property type="entry name" value="ECH_2"/>
    <property type="match status" value="1"/>
</dbReference>
<comment type="catalytic activity">
    <reaction evidence="1">
        <text>3-hydroxy-2-methylpropanoyl-CoA + H2O = 3-hydroxy-2-methylpropanoate + CoA + H(+)</text>
        <dbReference type="Rhea" id="RHEA:20888"/>
        <dbReference type="ChEBI" id="CHEBI:11805"/>
        <dbReference type="ChEBI" id="CHEBI:15377"/>
        <dbReference type="ChEBI" id="CHEBI:15378"/>
        <dbReference type="ChEBI" id="CHEBI:57287"/>
        <dbReference type="ChEBI" id="CHEBI:57340"/>
        <dbReference type="EC" id="3.1.2.4"/>
    </reaction>
</comment>